<organism evidence="1 2">
    <name type="scientific">Eretmocerus hayati</name>
    <dbReference type="NCBI Taxonomy" id="131215"/>
    <lineage>
        <taxon>Eukaryota</taxon>
        <taxon>Metazoa</taxon>
        <taxon>Ecdysozoa</taxon>
        <taxon>Arthropoda</taxon>
        <taxon>Hexapoda</taxon>
        <taxon>Insecta</taxon>
        <taxon>Pterygota</taxon>
        <taxon>Neoptera</taxon>
        <taxon>Endopterygota</taxon>
        <taxon>Hymenoptera</taxon>
        <taxon>Apocrita</taxon>
        <taxon>Proctotrupomorpha</taxon>
        <taxon>Chalcidoidea</taxon>
        <taxon>Aphelinidae</taxon>
        <taxon>Aphelininae</taxon>
        <taxon>Eretmocerus</taxon>
    </lineage>
</organism>
<evidence type="ECO:0000313" key="1">
    <source>
        <dbReference type="EMBL" id="KAJ8671087.1"/>
    </source>
</evidence>
<accession>A0ACC2NJ03</accession>
<gene>
    <name evidence="1" type="ORF">QAD02_002346</name>
</gene>
<evidence type="ECO:0000313" key="2">
    <source>
        <dbReference type="Proteomes" id="UP001239111"/>
    </source>
</evidence>
<protein>
    <submittedName>
        <fullName evidence="1">Uncharacterized protein</fullName>
    </submittedName>
</protein>
<dbReference type="Proteomes" id="UP001239111">
    <property type="component" value="Chromosome 3"/>
</dbReference>
<name>A0ACC2NJ03_9HYME</name>
<proteinExistence type="predicted"/>
<reference evidence="1" key="1">
    <citation type="submission" date="2023-04" db="EMBL/GenBank/DDBJ databases">
        <title>A chromosome-level genome assembly of the parasitoid wasp Eretmocerus hayati.</title>
        <authorList>
            <person name="Zhong Y."/>
            <person name="Liu S."/>
            <person name="Liu Y."/>
        </authorList>
    </citation>
    <scope>NUCLEOTIDE SEQUENCE</scope>
    <source>
        <strain evidence="1">ZJU_SS_LIU_2023</strain>
    </source>
</reference>
<sequence>MEPQQQALASRCSALERSMMTRKRRLQDSLKLQQLFRNTEWACILEKGTKRMVQRCRMSVRTLSKSKKFNDYRADSKANEVRLVEMNEMAVQLIDLGQTETALKIQTQS</sequence>
<keyword evidence="2" id="KW-1185">Reference proteome</keyword>
<comment type="caution">
    <text evidence="1">The sequence shown here is derived from an EMBL/GenBank/DDBJ whole genome shotgun (WGS) entry which is preliminary data.</text>
</comment>
<dbReference type="EMBL" id="CM056743">
    <property type="protein sequence ID" value="KAJ8671087.1"/>
    <property type="molecule type" value="Genomic_DNA"/>
</dbReference>